<dbReference type="PANTHER" id="PTHR48070:SF6">
    <property type="entry name" value="ESTERASE OVCA2"/>
    <property type="match status" value="1"/>
</dbReference>
<reference evidence="3" key="1">
    <citation type="submission" date="2022-07" db="EMBL/GenBank/DDBJ databases">
        <title>Phylogenomic reconstructions and comparative analyses of Kickxellomycotina fungi.</title>
        <authorList>
            <person name="Reynolds N.K."/>
            <person name="Stajich J.E."/>
            <person name="Barry K."/>
            <person name="Grigoriev I.V."/>
            <person name="Crous P."/>
            <person name="Smith M.E."/>
        </authorList>
    </citation>
    <scope>NUCLEOTIDE SEQUENCE</scope>
    <source>
        <strain evidence="3">NBRC 100468</strain>
    </source>
</reference>
<organism evidence="3 4">
    <name type="scientific">Mycoemilia scoparia</name>
    <dbReference type="NCBI Taxonomy" id="417184"/>
    <lineage>
        <taxon>Eukaryota</taxon>
        <taxon>Fungi</taxon>
        <taxon>Fungi incertae sedis</taxon>
        <taxon>Zoopagomycota</taxon>
        <taxon>Kickxellomycotina</taxon>
        <taxon>Kickxellomycetes</taxon>
        <taxon>Kickxellales</taxon>
        <taxon>Kickxellaceae</taxon>
        <taxon>Mycoemilia</taxon>
    </lineage>
</organism>
<dbReference type="GO" id="GO:0005737">
    <property type="term" value="C:cytoplasm"/>
    <property type="evidence" value="ECO:0007669"/>
    <property type="project" value="TreeGrafter"/>
</dbReference>
<name>A0A9W8DP33_9FUNG</name>
<dbReference type="Gene3D" id="3.40.50.1820">
    <property type="entry name" value="alpha/beta hydrolase"/>
    <property type="match status" value="1"/>
</dbReference>
<protein>
    <recommendedName>
        <fullName evidence="2">Serine hydrolase domain-containing protein</fullName>
    </recommendedName>
</protein>
<keyword evidence="4" id="KW-1185">Reference proteome</keyword>
<dbReference type="GO" id="GO:0005634">
    <property type="term" value="C:nucleus"/>
    <property type="evidence" value="ECO:0007669"/>
    <property type="project" value="TreeGrafter"/>
</dbReference>
<proteinExistence type="predicted"/>
<dbReference type="GO" id="GO:0016787">
    <property type="term" value="F:hydrolase activity"/>
    <property type="evidence" value="ECO:0007669"/>
    <property type="project" value="UniProtKB-KW"/>
</dbReference>
<evidence type="ECO:0000256" key="1">
    <source>
        <dbReference type="ARBA" id="ARBA00022801"/>
    </source>
</evidence>
<accession>A0A9W8DP33</accession>
<gene>
    <name evidence="3" type="ORF">H4219_003560</name>
</gene>
<comment type="caution">
    <text evidence="3">The sequence shown here is derived from an EMBL/GenBank/DDBJ whole genome shotgun (WGS) entry which is preliminary data.</text>
</comment>
<dbReference type="SUPFAM" id="SSF53474">
    <property type="entry name" value="alpha/beta-Hydrolases"/>
    <property type="match status" value="1"/>
</dbReference>
<dbReference type="Pfam" id="PF03959">
    <property type="entry name" value="FSH1"/>
    <property type="match status" value="1"/>
</dbReference>
<evidence type="ECO:0000313" key="4">
    <source>
        <dbReference type="Proteomes" id="UP001150538"/>
    </source>
</evidence>
<dbReference type="PANTHER" id="PTHR48070">
    <property type="entry name" value="ESTERASE OVCA2"/>
    <property type="match status" value="1"/>
</dbReference>
<dbReference type="InterPro" id="IPR005645">
    <property type="entry name" value="FSH-like_dom"/>
</dbReference>
<dbReference type="Proteomes" id="UP001150538">
    <property type="component" value="Unassembled WGS sequence"/>
</dbReference>
<sequence length="215" mass="24203">MFWLKSRGFRSSIEDLVDLVYVPAKFPTLWKEYESVEDRSMVNGFKGERAQENMPFNWWRTIRIPAIQYIGIEDSIEYVKSIIKEQGPFVGVMGFSQGAALGAIMCALFSSPNLELKDGLGYNGDGVNNFKFGVFFGGYRTEDKGGIWSHIFDNPCDVPSLHVYGSSDTTVSPQRSQTLIKCFKNPTVFEHPGAHFIPITPAAKDVYRKFVTSCL</sequence>
<feature type="domain" description="Serine hydrolase" evidence="2">
    <location>
        <begin position="2"/>
        <end position="201"/>
    </location>
</feature>
<dbReference type="InterPro" id="IPR029058">
    <property type="entry name" value="AB_hydrolase_fold"/>
</dbReference>
<keyword evidence="1" id="KW-0378">Hydrolase</keyword>
<evidence type="ECO:0000313" key="3">
    <source>
        <dbReference type="EMBL" id="KAJ1916827.1"/>
    </source>
</evidence>
<dbReference type="InterPro" id="IPR050593">
    <property type="entry name" value="LovG"/>
</dbReference>
<dbReference type="OrthoDB" id="2094269at2759"/>
<dbReference type="EMBL" id="JANBPU010000090">
    <property type="protein sequence ID" value="KAJ1916827.1"/>
    <property type="molecule type" value="Genomic_DNA"/>
</dbReference>
<evidence type="ECO:0000259" key="2">
    <source>
        <dbReference type="Pfam" id="PF03959"/>
    </source>
</evidence>
<dbReference type="AlphaFoldDB" id="A0A9W8DP33"/>